<dbReference type="PROSITE" id="PS00486">
    <property type="entry name" value="DNA_MISMATCH_REPAIR_2"/>
    <property type="match status" value="1"/>
</dbReference>
<keyword evidence="6 9" id="KW-0238">DNA-binding</keyword>
<evidence type="ECO:0000256" key="4">
    <source>
        <dbReference type="ARBA" id="ARBA00022763"/>
    </source>
</evidence>
<dbReference type="InterPro" id="IPR036678">
    <property type="entry name" value="MutS_con_dom_sf"/>
</dbReference>
<dbReference type="PIRSF" id="PIRSF037677">
    <property type="entry name" value="DNA_mis_repair_Msh6"/>
    <property type="match status" value="1"/>
</dbReference>
<dbReference type="Pfam" id="PF05190">
    <property type="entry name" value="MutS_IV"/>
    <property type="match status" value="1"/>
</dbReference>
<dbReference type="PANTHER" id="PTHR11361">
    <property type="entry name" value="DNA MISMATCH REPAIR PROTEIN MUTS FAMILY MEMBER"/>
    <property type="match status" value="1"/>
</dbReference>
<dbReference type="InterPro" id="IPR005748">
    <property type="entry name" value="DNA_mismatch_repair_MutS"/>
</dbReference>
<dbReference type="Gene3D" id="3.40.1170.10">
    <property type="entry name" value="DNA repair protein MutS, domain I"/>
    <property type="match status" value="1"/>
</dbReference>
<keyword evidence="7 9" id="KW-0234">DNA repair</keyword>
<dbReference type="NCBIfam" id="TIGR01070">
    <property type="entry name" value="mutS1"/>
    <property type="match status" value="1"/>
</dbReference>
<dbReference type="Pfam" id="PF05192">
    <property type="entry name" value="MutS_III"/>
    <property type="match status" value="1"/>
</dbReference>
<evidence type="ECO:0000256" key="7">
    <source>
        <dbReference type="ARBA" id="ARBA00023204"/>
    </source>
</evidence>
<dbReference type="InterPro" id="IPR007695">
    <property type="entry name" value="DNA_mismatch_repair_MutS-lik_N"/>
</dbReference>
<evidence type="ECO:0000256" key="1">
    <source>
        <dbReference type="ARBA" id="ARBA00006271"/>
    </source>
</evidence>
<feature type="binding site" evidence="9">
    <location>
        <begin position="614"/>
        <end position="621"/>
    </location>
    <ligand>
        <name>ATP</name>
        <dbReference type="ChEBI" id="CHEBI:30616"/>
    </ligand>
</feature>
<evidence type="ECO:0000256" key="9">
    <source>
        <dbReference type="HAMAP-Rule" id="MF_00096"/>
    </source>
</evidence>
<proteinExistence type="inferred from homology"/>
<dbReference type="Gene3D" id="1.10.1420.10">
    <property type="match status" value="2"/>
</dbReference>
<dbReference type="Pfam" id="PF05188">
    <property type="entry name" value="MutS_II"/>
    <property type="match status" value="1"/>
</dbReference>
<gene>
    <name evidence="9 12" type="primary">mutS</name>
    <name evidence="12" type="ORF">EMUCRT_0052</name>
</gene>
<dbReference type="SMART" id="SM00534">
    <property type="entry name" value="MUTSac"/>
    <property type="match status" value="1"/>
</dbReference>
<evidence type="ECO:0000256" key="5">
    <source>
        <dbReference type="ARBA" id="ARBA00022840"/>
    </source>
</evidence>
<dbReference type="GO" id="GO:0030983">
    <property type="term" value="F:mismatched DNA binding"/>
    <property type="evidence" value="ECO:0007669"/>
    <property type="project" value="InterPro"/>
</dbReference>
<dbReference type="InterPro" id="IPR007696">
    <property type="entry name" value="DNA_mismatch_repair_MutS_core"/>
</dbReference>
<dbReference type="InterPro" id="IPR000432">
    <property type="entry name" value="DNA_mismatch_repair_MutS_C"/>
</dbReference>
<dbReference type="FunFam" id="3.40.1170.10:FF:000001">
    <property type="entry name" value="DNA mismatch repair protein MutS"/>
    <property type="match status" value="1"/>
</dbReference>
<evidence type="ECO:0000256" key="3">
    <source>
        <dbReference type="ARBA" id="ARBA00022741"/>
    </source>
</evidence>
<dbReference type="InterPro" id="IPR007860">
    <property type="entry name" value="DNA_mmatch_repair_MutS_con_dom"/>
</dbReference>
<dbReference type="Gene3D" id="3.40.50.300">
    <property type="entry name" value="P-loop containing nucleotide triphosphate hydrolases"/>
    <property type="match status" value="1"/>
</dbReference>
<dbReference type="GO" id="GO:0005524">
    <property type="term" value="F:ATP binding"/>
    <property type="evidence" value="ECO:0007669"/>
    <property type="project" value="UniProtKB-UniRule"/>
</dbReference>
<protein>
    <recommendedName>
        <fullName evidence="2 9">DNA mismatch repair protein MutS</fullName>
    </recommendedName>
</protein>
<dbReference type="GO" id="GO:0006298">
    <property type="term" value="P:mismatch repair"/>
    <property type="evidence" value="ECO:0007669"/>
    <property type="project" value="UniProtKB-UniRule"/>
</dbReference>
<comment type="function">
    <text evidence="8 9">This protein is involved in the repair of mismatches in DNA. It is possible that it carries out the mismatch recognition step. This protein has a weak ATPase activity.</text>
</comment>
<feature type="domain" description="DNA mismatch repair proteins mutS family" evidence="11">
    <location>
        <begin position="688"/>
        <end position="704"/>
    </location>
</feature>
<dbReference type="PATRIC" id="fig|1359167.3.peg.50"/>
<evidence type="ECO:0000256" key="6">
    <source>
        <dbReference type="ARBA" id="ARBA00023125"/>
    </source>
</evidence>
<dbReference type="EMBL" id="LANU01000001">
    <property type="protein sequence ID" value="KJV65871.1"/>
    <property type="molecule type" value="Genomic_DNA"/>
</dbReference>
<evidence type="ECO:0000256" key="10">
    <source>
        <dbReference type="RuleBase" id="RU003756"/>
    </source>
</evidence>
<organism evidence="12 13">
    <name type="scientific">Ehrlichia cf. muris str. EmCRT</name>
    <dbReference type="NCBI Taxonomy" id="1359167"/>
    <lineage>
        <taxon>Bacteria</taxon>
        <taxon>Pseudomonadati</taxon>
        <taxon>Pseudomonadota</taxon>
        <taxon>Alphaproteobacteria</taxon>
        <taxon>Rickettsiales</taxon>
        <taxon>Anaplasmataceae</taxon>
        <taxon>Ehrlichia</taxon>
    </lineage>
</organism>
<dbReference type="Proteomes" id="UP000033546">
    <property type="component" value="Unassembled WGS sequence"/>
</dbReference>
<dbReference type="HAMAP" id="MF_00096">
    <property type="entry name" value="MutS"/>
    <property type="match status" value="1"/>
</dbReference>
<dbReference type="FunFam" id="3.40.50.300:FF:000870">
    <property type="entry name" value="MutS protein homolog 4"/>
    <property type="match status" value="1"/>
</dbReference>
<dbReference type="SUPFAM" id="SSF48334">
    <property type="entry name" value="DNA repair protein MutS, domain III"/>
    <property type="match status" value="1"/>
</dbReference>
<sequence>MNRDSKITPIMQQYMMLKNQYKEYLLFYRLGDFYELFFDDAIEASKILSIVLTKKGSVPMCGVPFHSSESYLNKLVKLGYKIAICEQLETPEEAKKRGYKALVKRDVVRIVTPGTILEDSLLEAKENNYLSCLVNINNNYAIAWLELSTGLFYYHVTELHKLDSDLFRINPKEILISDKLVELDFIYSILRKYKFSVTQYSSSFFDVSRSYNTLCSVYGISTLKGLGDLKNEEIAVCGSLLEYVKATQKGNLPKLEFPKAYLKHDFMFIDAAALRNLELFYTQSGDLEGSLISSIDYTVTACGGRLLKRCLAAPLACSCAINRRLDIVEFFVNNRSLCRDIRETLRGVADIERILTRIKVGKCSPKDLYALKLTLDKTVVLLDLLHKFDSSIVSDFCVGLGRYDDLRKTLNNVLIPNNVNNVKDGGFINPDYDAQLSEYIYIQSYSNDLIQQLRDKYRSITNIQSLKILYNNILGYYVEISSNYLISDKDFIHRQTLANSIRYTTSELKALESKIISARDAAINLEIKIFGQLCTCIIEDAGKITMTAHVIAEIDMLTSFAELAIQYSYTKPIVDDSYEFNIQKGRHPVVERNGKFVANDIDLSSVQRVHLITGPNMAGKSTFLRQNALIGILAHIGSFVPAQHAHIGVIDKVFSRVGASDNIASGHSTFMVEMTETAAIINQATDKSFVILDEIGRGTGTYDGLSIAWSVIEQIHNVNKSRAVFATHYHELSRLEGYLQNIKCFCMKVEEWNGKVVFLHEIIPGSTDKSYGIHVAKLAGFPQSVLDRAEDLMNKLKENEDLLT</sequence>
<evidence type="ECO:0000256" key="8">
    <source>
        <dbReference type="ARBA" id="ARBA00024647"/>
    </source>
</evidence>
<dbReference type="GO" id="GO:0140664">
    <property type="term" value="F:ATP-dependent DNA damage sensor activity"/>
    <property type="evidence" value="ECO:0007669"/>
    <property type="project" value="InterPro"/>
</dbReference>
<dbReference type="SUPFAM" id="SSF53150">
    <property type="entry name" value="DNA repair protein MutS, domain II"/>
    <property type="match status" value="1"/>
</dbReference>
<evidence type="ECO:0000313" key="12">
    <source>
        <dbReference type="EMBL" id="KJV65871.1"/>
    </source>
</evidence>
<keyword evidence="3 9" id="KW-0547">Nucleotide-binding</keyword>
<dbReference type="InterPro" id="IPR007861">
    <property type="entry name" value="DNA_mismatch_repair_MutS_clamp"/>
</dbReference>
<dbReference type="InterPro" id="IPR017261">
    <property type="entry name" value="DNA_mismatch_repair_MutS/MSH"/>
</dbReference>
<dbReference type="NCBIfam" id="NF003810">
    <property type="entry name" value="PRK05399.1"/>
    <property type="match status" value="1"/>
</dbReference>
<dbReference type="InterPro" id="IPR016151">
    <property type="entry name" value="DNA_mismatch_repair_MutS_N"/>
</dbReference>
<dbReference type="SMART" id="SM00533">
    <property type="entry name" value="MUTSd"/>
    <property type="match status" value="1"/>
</dbReference>
<dbReference type="SUPFAM" id="SSF55271">
    <property type="entry name" value="DNA repair protein MutS, domain I"/>
    <property type="match status" value="1"/>
</dbReference>
<dbReference type="Pfam" id="PF01624">
    <property type="entry name" value="MutS_I"/>
    <property type="match status" value="1"/>
</dbReference>
<reference evidence="12 13" key="1">
    <citation type="submission" date="2015-02" db="EMBL/GenBank/DDBJ databases">
        <title>Genome Sequencing of Rickettsiales.</title>
        <authorList>
            <person name="Daugherty S.C."/>
            <person name="Su Q."/>
            <person name="Abolude K."/>
            <person name="Beier-Sexton M."/>
            <person name="Carlyon J.A."/>
            <person name="Carter R."/>
            <person name="Day N.P."/>
            <person name="Dumler S.J."/>
            <person name="Dyachenko V."/>
            <person name="Godinez A."/>
            <person name="Kurtti T.J."/>
            <person name="Lichay M."/>
            <person name="Mullins K.E."/>
            <person name="Ott S."/>
            <person name="Pappas-Brown V."/>
            <person name="Paris D.H."/>
            <person name="Patel P."/>
            <person name="Richards A.L."/>
            <person name="Sadzewicz L."/>
            <person name="Sears K."/>
            <person name="Seidman D."/>
            <person name="Sengamalay N."/>
            <person name="Stenos J."/>
            <person name="Tallon L.J."/>
            <person name="Vincent G."/>
            <person name="Fraser C.M."/>
            <person name="Munderloh U."/>
            <person name="Dunning-Hotopp J.C."/>
        </authorList>
    </citation>
    <scope>NUCLEOTIDE SEQUENCE [LARGE SCALE GENOMIC DNA]</scope>
    <source>
        <strain evidence="12 13">EmCRT</strain>
    </source>
</reference>
<comment type="similarity">
    <text evidence="1 9 10">Belongs to the DNA mismatch repair MutS family.</text>
</comment>
<dbReference type="Gene3D" id="3.30.420.110">
    <property type="entry name" value="MutS, connector domain"/>
    <property type="match status" value="1"/>
</dbReference>
<dbReference type="CDD" id="cd03284">
    <property type="entry name" value="ABC_MutS1"/>
    <property type="match status" value="1"/>
</dbReference>
<keyword evidence="5 9" id="KW-0067">ATP-binding</keyword>
<comment type="caution">
    <text evidence="12">The sequence shown here is derived from an EMBL/GenBank/DDBJ whole genome shotgun (WGS) entry which is preliminary data.</text>
</comment>
<dbReference type="GO" id="GO:0003684">
    <property type="term" value="F:damaged DNA binding"/>
    <property type="evidence" value="ECO:0007669"/>
    <property type="project" value="UniProtKB-UniRule"/>
</dbReference>
<evidence type="ECO:0000313" key="13">
    <source>
        <dbReference type="Proteomes" id="UP000033546"/>
    </source>
</evidence>
<dbReference type="SUPFAM" id="SSF52540">
    <property type="entry name" value="P-loop containing nucleoside triphosphate hydrolases"/>
    <property type="match status" value="1"/>
</dbReference>
<dbReference type="RefSeq" id="WP_045804477.1">
    <property type="nucleotide sequence ID" value="NZ_LANU01000001.1"/>
</dbReference>
<keyword evidence="4 9" id="KW-0227">DNA damage</keyword>
<name>A0A0F3NDN9_9RICK</name>
<dbReference type="Pfam" id="PF00488">
    <property type="entry name" value="MutS_V"/>
    <property type="match status" value="1"/>
</dbReference>
<dbReference type="InterPro" id="IPR045076">
    <property type="entry name" value="MutS"/>
</dbReference>
<accession>A0A0F3NDN9</accession>
<dbReference type="PANTHER" id="PTHR11361:SF34">
    <property type="entry name" value="DNA MISMATCH REPAIR PROTEIN MSH1, MITOCHONDRIAL"/>
    <property type="match status" value="1"/>
</dbReference>
<evidence type="ECO:0000256" key="2">
    <source>
        <dbReference type="ARBA" id="ARBA00021982"/>
    </source>
</evidence>
<dbReference type="InterPro" id="IPR036187">
    <property type="entry name" value="DNA_mismatch_repair_MutS_sf"/>
</dbReference>
<dbReference type="InterPro" id="IPR027417">
    <property type="entry name" value="P-loop_NTPase"/>
</dbReference>
<evidence type="ECO:0000259" key="11">
    <source>
        <dbReference type="PROSITE" id="PS00486"/>
    </source>
</evidence>
<dbReference type="AlphaFoldDB" id="A0A0F3NDN9"/>